<gene>
    <name evidence="1" type="primary">mus81</name>
    <name evidence="1" type="ORF">TNCT_98141</name>
</gene>
<reference evidence="1" key="1">
    <citation type="submission" date="2020-07" db="EMBL/GenBank/DDBJ databases">
        <title>Multicomponent nature underlies the extraordinary mechanical properties of spider dragline silk.</title>
        <authorList>
            <person name="Kono N."/>
            <person name="Nakamura H."/>
            <person name="Mori M."/>
            <person name="Yoshida Y."/>
            <person name="Ohtoshi R."/>
            <person name="Malay A.D."/>
            <person name="Moran D.A.P."/>
            <person name="Tomita M."/>
            <person name="Numata K."/>
            <person name="Arakawa K."/>
        </authorList>
    </citation>
    <scope>NUCLEOTIDE SEQUENCE</scope>
</reference>
<comment type="caution">
    <text evidence="1">The sequence shown here is derived from an EMBL/GenBank/DDBJ whole genome shotgun (WGS) entry which is preliminary data.</text>
</comment>
<evidence type="ECO:0000313" key="1">
    <source>
        <dbReference type="EMBL" id="GFQ93503.1"/>
    </source>
</evidence>
<keyword evidence="1" id="KW-0255">Endonuclease</keyword>
<dbReference type="AlphaFoldDB" id="A0A8X6G1F6"/>
<dbReference type="GO" id="GO:0004519">
    <property type="term" value="F:endonuclease activity"/>
    <property type="evidence" value="ECO:0007669"/>
    <property type="project" value="UniProtKB-KW"/>
</dbReference>
<accession>A0A8X6G1F6</accession>
<dbReference type="EMBL" id="BMAO01004263">
    <property type="protein sequence ID" value="GFQ93503.1"/>
    <property type="molecule type" value="Genomic_DNA"/>
</dbReference>
<dbReference type="Proteomes" id="UP000887116">
    <property type="component" value="Unassembled WGS sequence"/>
</dbReference>
<dbReference type="OrthoDB" id="5963188at2759"/>
<dbReference type="Gene3D" id="1.10.150.670">
    <property type="entry name" value="Crossover junction endonuclease EME1, DNA-binding domain"/>
    <property type="match status" value="1"/>
</dbReference>
<proteinExistence type="predicted"/>
<name>A0A8X6G1F6_TRICU</name>
<evidence type="ECO:0000313" key="2">
    <source>
        <dbReference type="Proteomes" id="UP000887116"/>
    </source>
</evidence>
<dbReference type="InterPro" id="IPR042530">
    <property type="entry name" value="EME1/EME2_C"/>
</dbReference>
<dbReference type="Pfam" id="PF21292">
    <property type="entry name" value="EME1-MUS81_C"/>
    <property type="match status" value="1"/>
</dbReference>
<protein>
    <submittedName>
        <fullName evidence="1">Crossover junction endonuclease MUS81</fullName>
    </submittedName>
</protein>
<keyword evidence="1" id="KW-0540">Nuclease</keyword>
<keyword evidence="1" id="KW-0378">Hydrolase</keyword>
<sequence length="79" mass="9003">SYCERNVAKHLLQFFGLSVDRAAAIVDVFKTPSEFFEAYEKCNSENERIQLISSIKYGLHKKNIGPALSKTLLEFYTPS</sequence>
<feature type="non-terminal residue" evidence="1">
    <location>
        <position position="79"/>
    </location>
</feature>
<keyword evidence="2" id="KW-1185">Reference proteome</keyword>
<organism evidence="1 2">
    <name type="scientific">Trichonephila clavata</name>
    <name type="common">Joro spider</name>
    <name type="synonym">Nephila clavata</name>
    <dbReference type="NCBI Taxonomy" id="2740835"/>
    <lineage>
        <taxon>Eukaryota</taxon>
        <taxon>Metazoa</taxon>
        <taxon>Ecdysozoa</taxon>
        <taxon>Arthropoda</taxon>
        <taxon>Chelicerata</taxon>
        <taxon>Arachnida</taxon>
        <taxon>Araneae</taxon>
        <taxon>Araneomorphae</taxon>
        <taxon>Entelegynae</taxon>
        <taxon>Araneoidea</taxon>
        <taxon>Nephilidae</taxon>
        <taxon>Trichonephila</taxon>
    </lineage>
</organism>